<accession>A0A7C5URA5</accession>
<organism evidence="1">
    <name type="scientific">candidate division CPR3 bacterium</name>
    <dbReference type="NCBI Taxonomy" id="2268181"/>
    <lineage>
        <taxon>Bacteria</taxon>
        <taxon>Bacteria division CPR3</taxon>
    </lineage>
</organism>
<dbReference type="AlphaFoldDB" id="A0A7C5URA5"/>
<name>A0A7C5URA5_UNCC3</name>
<evidence type="ECO:0000313" key="1">
    <source>
        <dbReference type="EMBL" id="HHR91912.1"/>
    </source>
</evidence>
<comment type="caution">
    <text evidence="1">The sequence shown here is derived from an EMBL/GenBank/DDBJ whole genome shotgun (WGS) entry which is preliminary data.</text>
</comment>
<dbReference type="EMBL" id="DRVY01000007">
    <property type="protein sequence ID" value="HHR91912.1"/>
    <property type="molecule type" value="Genomic_DNA"/>
</dbReference>
<gene>
    <name evidence="1" type="ORF">ENL96_00145</name>
</gene>
<reference evidence="1" key="1">
    <citation type="journal article" date="2020" name="mSystems">
        <title>Genome- and Community-Level Interaction Insights into Carbon Utilization and Element Cycling Functions of Hydrothermarchaeota in Hydrothermal Sediment.</title>
        <authorList>
            <person name="Zhou Z."/>
            <person name="Liu Y."/>
            <person name="Xu W."/>
            <person name="Pan J."/>
            <person name="Luo Z.H."/>
            <person name="Li M."/>
        </authorList>
    </citation>
    <scope>NUCLEOTIDE SEQUENCE [LARGE SCALE GENOMIC DNA]</scope>
    <source>
        <strain evidence="1">SpSt-1042</strain>
    </source>
</reference>
<sequence length="90" mass="10482">MDKKRNKKVKREKKDKAFVNEVGEKITLFLLNKVEKGSIPFERGQEIARVILEKIGKAECKDDVLSGLGFLTNKFSELKDFSLYKKYKKK</sequence>
<protein>
    <submittedName>
        <fullName evidence="1">Uncharacterized protein</fullName>
    </submittedName>
</protein>
<proteinExistence type="predicted"/>